<keyword evidence="8" id="KW-0227">DNA damage</keyword>
<feature type="binding site" evidence="6">
    <location>
        <position position="319"/>
    </location>
    <ligand>
        <name>Mg(2+)</name>
        <dbReference type="ChEBI" id="CHEBI:18420"/>
        <label>1</label>
    </ligand>
</feature>
<evidence type="ECO:0000256" key="9">
    <source>
        <dbReference type="SAM" id="SignalP"/>
    </source>
</evidence>
<feature type="site" description="Interaction with DNA substrate" evidence="7">
    <location>
        <position position="320"/>
    </location>
</feature>
<evidence type="ECO:0000259" key="10">
    <source>
        <dbReference type="Pfam" id="PF03372"/>
    </source>
</evidence>
<keyword evidence="8" id="KW-0234">DNA repair</keyword>
<evidence type="ECO:0000256" key="5">
    <source>
        <dbReference type="PIRSR" id="PIRSR604808-1"/>
    </source>
</evidence>
<dbReference type="InterPro" id="IPR005135">
    <property type="entry name" value="Endo/exonuclease/phosphatase"/>
</dbReference>
<dbReference type="GO" id="GO:0008081">
    <property type="term" value="F:phosphoric diester hydrolase activity"/>
    <property type="evidence" value="ECO:0007669"/>
    <property type="project" value="TreeGrafter"/>
</dbReference>
<feature type="binding site" evidence="6">
    <location>
        <position position="70"/>
    </location>
    <ligand>
        <name>Mg(2+)</name>
        <dbReference type="ChEBI" id="CHEBI:18420"/>
        <label>1</label>
    </ligand>
</feature>
<feature type="binding site" evidence="6">
    <location>
        <position position="101"/>
    </location>
    <ligand>
        <name>Mg(2+)</name>
        <dbReference type="ChEBI" id="CHEBI:18420"/>
        <label>1</label>
    </ligand>
</feature>
<gene>
    <name evidence="11" type="ORF">F1559_003950</name>
</gene>
<dbReference type="Pfam" id="PF03372">
    <property type="entry name" value="Exo_endo_phos"/>
    <property type="match status" value="1"/>
</dbReference>
<feature type="binding site" evidence="6">
    <location>
        <position position="222"/>
    </location>
    <ligand>
        <name>Mg(2+)</name>
        <dbReference type="ChEBI" id="CHEBI:18420"/>
        <label>1</label>
    </ligand>
</feature>
<dbReference type="EMBL" id="VWRR01000008">
    <property type="protein sequence ID" value="KAF6003088.1"/>
    <property type="molecule type" value="Genomic_DNA"/>
</dbReference>
<keyword evidence="3" id="KW-0378">Hydrolase</keyword>
<organism evidence="11 12">
    <name type="scientific">Cyanidiococcus yangmingshanensis</name>
    <dbReference type="NCBI Taxonomy" id="2690220"/>
    <lineage>
        <taxon>Eukaryota</taxon>
        <taxon>Rhodophyta</taxon>
        <taxon>Bangiophyceae</taxon>
        <taxon>Cyanidiales</taxon>
        <taxon>Cyanidiaceae</taxon>
        <taxon>Cyanidiococcus</taxon>
    </lineage>
</organism>
<dbReference type="GO" id="GO:0046872">
    <property type="term" value="F:metal ion binding"/>
    <property type="evidence" value="ECO:0007669"/>
    <property type="project" value="UniProtKB-KW"/>
</dbReference>
<protein>
    <recommendedName>
        <fullName evidence="10">Endonuclease/exonuclease/phosphatase domain-containing protein</fullName>
    </recommendedName>
</protein>
<keyword evidence="6" id="KW-0464">Manganese</keyword>
<feature type="site" description="Transition state stabilizer" evidence="7">
    <location>
        <position position="222"/>
    </location>
</feature>
<dbReference type="CDD" id="cd09087">
    <property type="entry name" value="Ape1-like_AP-endo"/>
    <property type="match status" value="1"/>
</dbReference>
<evidence type="ECO:0000256" key="1">
    <source>
        <dbReference type="ARBA" id="ARBA00007092"/>
    </source>
</evidence>
<evidence type="ECO:0000256" key="8">
    <source>
        <dbReference type="RuleBase" id="RU362131"/>
    </source>
</evidence>
<dbReference type="PANTHER" id="PTHR22748:SF6">
    <property type="entry name" value="DNA-(APURINIC OR APYRIMIDINIC SITE) ENDONUCLEASE"/>
    <property type="match status" value="1"/>
</dbReference>
<evidence type="ECO:0000256" key="7">
    <source>
        <dbReference type="PIRSR" id="PIRSR604808-3"/>
    </source>
</evidence>
<feature type="binding site" evidence="6">
    <location>
        <position position="220"/>
    </location>
    <ligand>
        <name>Mg(2+)</name>
        <dbReference type="ChEBI" id="CHEBI:18420"/>
        <label>1</label>
    </ligand>
</feature>
<dbReference type="AlphaFoldDB" id="A0A7J7IJ83"/>
<feature type="active site" description="Proton acceptor" evidence="5">
    <location>
        <position position="320"/>
    </location>
</feature>
<keyword evidence="12" id="KW-1185">Reference proteome</keyword>
<feature type="active site" description="Proton donor/acceptor" evidence="5">
    <location>
        <position position="220"/>
    </location>
</feature>
<name>A0A7J7IJ83_9RHOD</name>
<keyword evidence="2 6" id="KW-0479">Metal-binding</keyword>
<dbReference type="PANTHER" id="PTHR22748">
    <property type="entry name" value="AP ENDONUCLEASE"/>
    <property type="match status" value="1"/>
</dbReference>
<evidence type="ECO:0000313" key="11">
    <source>
        <dbReference type="EMBL" id="KAF6003088.1"/>
    </source>
</evidence>
<comment type="similarity">
    <text evidence="1 8">Belongs to the DNA repair enzymes AP/ExoA family.</text>
</comment>
<proteinExistence type="inferred from homology"/>
<evidence type="ECO:0000256" key="3">
    <source>
        <dbReference type="ARBA" id="ARBA00022801"/>
    </source>
</evidence>
<dbReference type="Proteomes" id="UP000530660">
    <property type="component" value="Unassembled WGS sequence"/>
</dbReference>
<feature type="domain" description="Endonuclease/exonuclease/phosphatase" evidence="10">
    <location>
        <begin position="67"/>
        <end position="320"/>
    </location>
</feature>
<feature type="active site" evidence="5">
    <location>
        <position position="178"/>
    </location>
</feature>
<keyword evidence="9" id="KW-0732">Signal</keyword>
<dbReference type="GO" id="GO:0003906">
    <property type="term" value="F:DNA-(apurinic or apyrimidinic site) endonuclease activity"/>
    <property type="evidence" value="ECO:0007669"/>
    <property type="project" value="TreeGrafter"/>
</dbReference>
<dbReference type="PROSITE" id="PS51435">
    <property type="entry name" value="AP_NUCLEASE_F1_4"/>
    <property type="match status" value="1"/>
</dbReference>
<dbReference type="NCBIfam" id="TIGR00195">
    <property type="entry name" value="exoDNase_III"/>
    <property type="match status" value="1"/>
</dbReference>
<dbReference type="NCBIfam" id="TIGR00633">
    <property type="entry name" value="xth"/>
    <property type="match status" value="1"/>
</dbReference>
<feature type="site" description="Important for catalytic activity" evidence="7">
    <location>
        <position position="293"/>
    </location>
</feature>
<accession>A0A7J7IJ83</accession>
<feature type="signal peptide" evidence="9">
    <location>
        <begin position="1"/>
        <end position="21"/>
    </location>
</feature>
<evidence type="ECO:0000256" key="4">
    <source>
        <dbReference type="ARBA" id="ARBA00022842"/>
    </source>
</evidence>
<sequence>MNVPVLRFSMFLSAVSTRALSFSWLAAGKKARQRKLVLLSLRSFAELRSYDEALEAERKKTRPRVLITWNVNSLRSLLTKEEKPLTGLLQKFDPCILCMQEVKLQKAAVRGAEDLLQRFEFHKFHLSTARKGYSGVAVFSKESPNDCFTGFAPGISVPDDEGRLMTLVYNDFTLVNVYTPNAGVALQRLTYRTNVWDKAFIEHLKVLRSRYSQPLIVCGDLNVARTAIDLHDPINSERSAGFTIEERNDFELLLSEIGLVDSFRALNGDARGQYTYWSYRARARERNKGWRIDYFLVDASLAHTDAMECKILGEIFGSDHAPLMLTLPRDLSV</sequence>
<keyword evidence="4 6" id="KW-0460">Magnesium</keyword>
<dbReference type="Gene3D" id="3.60.10.10">
    <property type="entry name" value="Endonuclease/exonuclease/phosphatase"/>
    <property type="match status" value="1"/>
</dbReference>
<dbReference type="OrthoDB" id="498125at2759"/>
<dbReference type="InterPro" id="IPR036691">
    <property type="entry name" value="Endo/exonu/phosph_ase_sf"/>
</dbReference>
<comment type="cofactor">
    <cofactor evidence="6 8">
        <name>Mg(2+)</name>
        <dbReference type="ChEBI" id="CHEBI:18420"/>
    </cofactor>
    <cofactor evidence="6 8">
        <name>Mn(2+)</name>
        <dbReference type="ChEBI" id="CHEBI:29035"/>
    </cofactor>
    <text evidence="6 8">Probably binds two magnesium or manganese ions per subunit.</text>
</comment>
<reference evidence="11 12" key="1">
    <citation type="journal article" date="2020" name="J. Phycol.">
        <title>Comparative genome analysis reveals Cyanidiococcus gen. nov., a new extremophilic red algal genus sister to Cyanidioschyzon (Cyanidioschyzonaceae, Rhodophyta).</title>
        <authorList>
            <person name="Liu S.-L."/>
            <person name="Chiang Y.-R."/>
            <person name="Yoon H.S."/>
            <person name="Fu H.-Y."/>
        </authorList>
    </citation>
    <scope>NUCLEOTIDE SEQUENCE [LARGE SCALE GENOMIC DNA]</scope>
    <source>
        <strain evidence="11 12">THAL066</strain>
    </source>
</reference>
<dbReference type="GO" id="GO:0005634">
    <property type="term" value="C:nucleus"/>
    <property type="evidence" value="ECO:0007669"/>
    <property type="project" value="TreeGrafter"/>
</dbReference>
<evidence type="ECO:0000256" key="2">
    <source>
        <dbReference type="ARBA" id="ARBA00022723"/>
    </source>
</evidence>
<feature type="chain" id="PRO_5029683006" description="Endonuclease/exonuclease/phosphatase domain-containing protein" evidence="9">
    <location>
        <begin position="22"/>
        <end position="333"/>
    </location>
</feature>
<dbReference type="GO" id="GO:0008311">
    <property type="term" value="F:double-stranded DNA 3'-5' DNA exonuclease activity"/>
    <property type="evidence" value="ECO:0007669"/>
    <property type="project" value="TreeGrafter"/>
</dbReference>
<evidence type="ECO:0000313" key="12">
    <source>
        <dbReference type="Proteomes" id="UP000530660"/>
    </source>
</evidence>
<comment type="caution">
    <text evidence="11">The sequence shown here is derived from an EMBL/GenBank/DDBJ whole genome shotgun (WGS) entry which is preliminary data.</text>
</comment>
<evidence type="ECO:0000256" key="6">
    <source>
        <dbReference type="PIRSR" id="PIRSR604808-2"/>
    </source>
</evidence>
<dbReference type="GO" id="GO:0006284">
    <property type="term" value="P:base-excision repair"/>
    <property type="evidence" value="ECO:0007669"/>
    <property type="project" value="TreeGrafter"/>
</dbReference>
<dbReference type="SUPFAM" id="SSF56219">
    <property type="entry name" value="DNase I-like"/>
    <property type="match status" value="1"/>
</dbReference>
<feature type="binding site" evidence="6">
    <location>
        <position position="320"/>
    </location>
    <ligand>
        <name>Mg(2+)</name>
        <dbReference type="ChEBI" id="CHEBI:18420"/>
        <label>1</label>
    </ligand>
</feature>
<dbReference type="InterPro" id="IPR004808">
    <property type="entry name" value="AP_endonuc_1"/>
</dbReference>